<dbReference type="InterPro" id="IPR005650">
    <property type="entry name" value="BlaI_family"/>
</dbReference>
<keyword evidence="2" id="KW-0805">Transcription regulation</keyword>
<dbReference type="InterPro" id="IPR036388">
    <property type="entry name" value="WH-like_DNA-bd_sf"/>
</dbReference>
<dbReference type="Proteomes" id="UP000263014">
    <property type="component" value="Unassembled WGS sequence"/>
</dbReference>
<proteinExistence type="inferred from homology"/>
<gene>
    <name evidence="5" type="ORF">DXD79_11720</name>
</gene>
<dbReference type="SUPFAM" id="SSF46785">
    <property type="entry name" value="Winged helix' DNA-binding domain"/>
    <property type="match status" value="1"/>
</dbReference>
<dbReference type="EMBL" id="QSON01000005">
    <property type="protein sequence ID" value="RGJ04596.1"/>
    <property type="molecule type" value="Genomic_DNA"/>
</dbReference>
<sequence>MNEELLRLWESEFHLADIVWENEPVQSSELVRLCNEKLGWKKSTTCTKLKKMVVKGVLINENLIVRSCVLREQVVQNASRNIVEKTFGGSLQTICSTSCWHQCRASYRPCQSKTNCPGDDGFVGIGFS</sequence>
<dbReference type="Pfam" id="PF03965">
    <property type="entry name" value="Penicillinase_R"/>
    <property type="match status" value="1"/>
</dbReference>
<protein>
    <submittedName>
        <fullName evidence="5">BlaI/MecI/CopY family transcriptional regulator</fullName>
    </submittedName>
</protein>
<name>A0A374P7B9_9FIRM</name>
<dbReference type="Gene3D" id="1.10.10.10">
    <property type="entry name" value="Winged helix-like DNA-binding domain superfamily/Winged helix DNA-binding domain"/>
    <property type="match status" value="1"/>
</dbReference>
<accession>A0A374P7B9</accession>
<keyword evidence="3" id="KW-0238">DNA-binding</keyword>
<reference evidence="5 6" key="1">
    <citation type="submission" date="2018-08" db="EMBL/GenBank/DDBJ databases">
        <title>A genome reference for cultivated species of the human gut microbiota.</title>
        <authorList>
            <person name="Zou Y."/>
            <person name="Xue W."/>
            <person name="Luo G."/>
        </authorList>
    </citation>
    <scope>NUCLEOTIDE SEQUENCE [LARGE SCALE GENOMIC DNA]</scope>
    <source>
        <strain evidence="5 6">TM09-12</strain>
    </source>
</reference>
<dbReference type="RefSeq" id="WP_117631854.1">
    <property type="nucleotide sequence ID" value="NZ_QSON01000005.1"/>
</dbReference>
<dbReference type="GO" id="GO:0045892">
    <property type="term" value="P:negative regulation of DNA-templated transcription"/>
    <property type="evidence" value="ECO:0007669"/>
    <property type="project" value="InterPro"/>
</dbReference>
<evidence type="ECO:0000256" key="3">
    <source>
        <dbReference type="ARBA" id="ARBA00023125"/>
    </source>
</evidence>
<dbReference type="InterPro" id="IPR036390">
    <property type="entry name" value="WH_DNA-bd_sf"/>
</dbReference>
<organism evidence="5 6">
    <name type="scientific">Hungatella hathewayi</name>
    <dbReference type="NCBI Taxonomy" id="154046"/>
    <lineage>
        <taxon>Bacteria</taxon>
        <taxon>Bacillati</taxon>
        <taxon>Bacillota</taxon>
        <taxon>Clostridia</taxon>
        <taxon>Lachnospirales</taxon>
        <taxon>Lachnospiraceae</taxon>
        <taxon>Hungatella</taxon>
    </lineage>
</organism>
<dbReference type="AlphaFoldDB" id="A0A374P7B9"/>
<comment type="caution">
    <text evidence="5">The sequence shown here is derived from an EMBL/GenBank/DDBJ whole genome shotgun (WGS) entry which is preliminary data.</text>
</comment>
<evidence type="ECO:0000256" key="2">
    <source>
        <dbReference type="ARBA" id="ARBA00023015"/>
    </source>
</evidence>
<keyword evidence="4" id="KW-0804">Transcription</keyword>
<comment type="similarity">
    <text evidence="1">Belongs to the BlaI transcriptional regulatory family.</text>
</comment>
<evidence type="ECO:0000256" key="4">
    <source>
        <dbReference type="ARBA" id="ARBA00023163"/>
    </source>
</evidence>
<evidence type="ECO:0000256" key="1">
    <source>
        <dbReference type="ARBA" id="ARBA00011046"/>
    </source>
</evidence>
<dbReference type="GO" id="GO:0003677">
    <property type="term" value="F:DNA binding"/>
    <property type="evidence" value="ECO:0007669"/>
    <property type="project" value="UniProtKB-KW"/>
</dbReference>
<evidence type="ECO:0000313" key="5">
    <source>
        <dbReference type="EMBL" id="RGJ04596.1"/>
    </source>
</evidence>
<evidence type="ECO:0000313" key="6">
    <source>
        <dbReference type="Proteomes" id="UP000263014"/>
    </source>
</evidence>